<dbReference type="RefSeq" id="WP_397215913.1">
    <property type="nucleotide sequence ID" value="NZ_JBGFSN010000005.1"/>
</dbReference>
<evidence type="ECO:0000256" key="6">
    <source>
        <dbReference type="ARBA" id="ARBA00022741"/>
    </source>
</evidence>
<dbReference type="NCBIfam" id="NF007856">
    <property type="entry name" value="PRK10565.1"/>
    <property type="match status" value="1"/>
</dbReference>
<reference evidence="22 23" key="1">
    <citation type="submission" date="2024-08" db="EMBL/GenBank/DDBJ databases">
        <title>Pantoea ronii - a newly identified human opportunistic pathogen.</title>
        <authorList>
            <person name="Keidar-Friedman D."/>
            <person name="Sorek N."/>
            <person name="Leshin-Carmel D."/>
            <person name="Tsur A."/>
            <person name="Amsalem M."/>
            <person name="Tolkach D."/>
            <person name="Brosh-Nissimov T."/>
        </authorList>
    </citation>
    <scope>NUCLEOTIDE SEQUENCE [LARGE SCALE GENOMIC DNA]</scope>
    <source>
        <strain evidence="22 23">AA23256</strain>
    </source>
</reference>
<comment type="catalytic activity">
    <reaction evidence="1 18 19">
        <text>(6R)-NADHX = (6S)-NADHX</text>
        <dbReference type="Rhea" id="RHEA:32215"/>
        <dbReference type="ChEBI" id="CHEBI:64074"/>
        <dbReference type="ChEBI" id="CHEBI:64075"/>
        <dbReference type="EC" id="5.1.99.6"/>
    </reaction>
</comment>
<evidence type="ECO:0000256" key="11">
    <source>
        <dbReference type="ARBA" id="ARBA00023235"/>
    </source>
</evidence>
<evidence type="ECO:0000256" key="9">
    <source>
        <dbReference type="ARBA" id="ARBA00022958"/>
    </source>
</evidence>
<comment type="subunit">
    <text evidence="17">Homotetramer.</text>
</comment>
<feature type="binding site" evidence="17">
    <location>
        <position position="375"/>
    </location>
    <ligand>
        <name>(6S)-NADPHX</name>
        <dbReference type="ChEBI" id="CHEBI:64076"/>
    </ligand>
</feature>
<evidence type="ECO:0000256" key="12">
    <source>
        <dbReference type="ARBA" id="ARBA00023239"/>
    </source>
</evidence>
<feature type="domain" description="YjeF C-terminal" evidence="20">
    <location>
        <begin position="234"/>
        <end position="501"/>
    </location>
</feature>
<comment type="similarity">
    <text evidence="18">Belongs to the NnrE/AIBP family.</text>
</comment>
<dbReference type="SUPFAM" id="SSF64153">
    <property type="entry name" value="YjeF N-terminal domain-like"/>
    <property type="match status" value="1"/>
</dbReference>
<keyword evidence="8 17" id="KW-0521">NADP</keyword>
<keyword evidence="9 18" id="KW-0630">Potassium</keyword>
<evidence type="ECO:0000256" key="18">
    <source>
        <dbReference type="HAMAP-Rule" id="MF_01966"/>
    </source>
</evidence>
<feature type="binding site" evidence="17">
    <location>
        <position position="269"/>
    </location>
    <ligand>
        <name>(6S)-NADPHX</name>
        <dbReference type="ChEBI" id="CHEBI:64076"/>
    </ligand>
</feature>
<dbReference type="SUPFAM" id="SSF53613">
    <property type="entry name" value="Ribokinase-like"/>
    <property type="match status" value="1"/>
</dbReference>
<keyword evidence="5 18" id="KW-0479">Metal-binding</keyword>
<dbReference type="Gene3D" id="3.40.50.10260">
    <property type="entry name" value="YjeF N-terminal domain"/>
    <property type="match status" value="1"/>
</dbReference>
<evidence type="ECO:0000256" key="1">
    <source>
        <dbReference type="ARBA" id="ARBA00000013"/>
    </source>
</evidence>
<dbReference type="HAMAP" id="MF_01966">
    <property type="entry name" value="NADHX_epimerase"/>
    <property type="match status" value="1"/>
</dbReference>
<comment type="similarity">
    <text evidence="17">Belongs to the NnrD/CARKD family.</text>
</comment>
<comment type="caution">
    <text evidence="22">The sequence shown here is derived from an EMBL/GenBank/DDBJ whole genome shotgun (WGS) entry which is preliminary data.</text>
</comment>
<keyword evidence="12 17" id="KW-0456">Lyase</keyword>
<comment type="cofactor">
    <cofactor evidence="17">
        <name>Mg(2+)</name>
        <dbReference type="ChEBI" id="CHEBI:18420"/>
    </cofactor>
</comment>
<dbReference type="InterPro" id="IPR017953">
    <property type="entry name" value="Carbohydrate_kinase_pred_CS"/>
</dbReference>
<evidence type="ECO:0000256" key="17">
    <source>
        <dbReference type="HAMAP-Rule" id="MF_01965"/>
    </source>
</evidence>
<comment type="similarity">
    <text evidence="4 19">In the C-terminal section; belongs to the NnrD/CARKD family.</text>
</comment>
<dbReference type="GO" id="GO:0052856">
    <property type="term" value="F:NAD(P)HX epimerase activity"/>
    <property type="evidence" value="ECO:0007669"/>
    <property type="project" value="UniProtKB-EC"/>
</dbReference>
<dbReference type="PANTHER" id="PTHR12592:SF0">
    <property type="entry name" value="ATP-DEPENDENT (S)-NAD(P)H-HYDRATE DEHYDRATASE"/>
    <property type="match status" value="1"/>
</dbReference>
<evidence type="ECO:0000313" key="22">
    <source>
        <dbReference type="EMBL" id="MFH8135257.1"/>
    </source>
</evidence>
<dbReference type="Pfam" id="PF03853">
    <property type="entry name" value="YjeF_N"/>
    <property type="match status" value="1"/>
</dbReference>
<proteinExistence type="inferred from homology"/>
<dbReference type="InterPro" id="IPR030677">
    <property type="entry name" value="Nnr"/>
</dbReference>
<dbReference type="Proteomes" id="UP001611251">
    <property type="component" value="Unassembled WGS sequence"/>
</dbReference>
<dbReference type="NCBIfam" id="TIGR00197">
    <property type="entry name" value="yjeF_nterm"/>
    <property type="match status" value="1"/>
</dbReference>
<keyword evidence="23" id="KW-1185">Reference proteome</keyword>
<evidence type="ECO:0000259" key="21">
    <source>
        <dbReference type="PROSITE" id="PS51385"/>
    </source>
</evidence>
<dbReference type="PANTHER" id="PTHR12592">
    <property type="entry name" value="ATP-DEPENDENT (S)-NAD(P)H-HYDRATE DEHYDRATASE FAMILY MEMBER"/>
    <property type="match status" value="1"/>
</dbReference>
<keyword evidence="13" id="KW-0511">Multifunctional enzyme</keyword>
<dbReference type="GO" id="GO:0052855">
    <property type="term" value="F:ADP-dependent NAD(P)H-hydrate dehydratase activity"/>
    <property type="evidence" value="ECO:0007669"/>
    <property type="project" value="UniProtKB-EC"/>
</dbReference>
<dbReference type="InterPro" id="IPR000631">
    <property type="entry name" value="CARKD"/>
</dbReference>
<dbReference type="InterPro" id="IPR029056">
    <property type="entry name" value="Ribokinase-like"/>
</dbReference>
<comment type="similarity">
    <text evidence="3 19">In the N-terminal section; belongs to the NnrE/AIBP family.</text>
</comment>
<feature type="binding site" evidence="18">
    <location>
        <position position="135"/>
    </location>
    <ligand>
        <name>K(+)</name>
        <dbReference type="ChEBI" id="CHEBI:29103"/>
    </ligand>
</feature>
<comment type="function">
    <text evidence="17">Catalyzes the dehydration of the S-form of NAD(P)HX at the expense of ADP, which is converted to AMP. Together with NAD(P)HX epimerase, which catalyzes the epimerization of the S- and R-forms, the enzyme allows the repair of both epimers of NAD(P)HX, a damaged form of NAD(P)H that is a result of enzymatic or heat-dependent hydration.</text>
</comment>
<feature type="binding site" evidence="18">
    <location>
        <position position="171"/>
    </location>
    <ligand>
        <name>K(+)</name>
        <dbReference type="ChEBI" id="CHEBI:29103"/>
    </ligand>
</feature>
<feature type="binding site" evidence="18">
    <location>
        <position position="150"/>
    </location>
    <ligand>
        <name>(6S)-NADPHX</name>
        <dbReference type="ChEBI" id="CHEBI:64076"/>
    </ligand>
</feature>
<keyword evidence="6 17" id="KW-0547">Nucleotide-binding</keyword>
<feature type="binding site" evidence="17">
    <location>
        <position position="442"/>
    </location>
    <ligand>
        <name>(6S)-NADPHX</name>
        <dbReference type="ChEBI" id="CHEBI:64076"/>
    </ligand>
</feature>
<comment type="function">
    <text evidence="14 19">Bifunctional enzyme that catalyzes the epimerization of the S- and R-forms of NAD(P)HX and the dehydration of the S-form of NAD(P)HX at the expense of ADP, which is converted to AMP. This allows the repair of both epimers of NAD(P)HX, a damaged form of NAD(P)H that is a result of enzymatic or heat-dependent hydration.</text>
</comment>
<dbReference type="HAMAP" id="MF_01965">
    <property type="entry name" value="NADHX_dehydratase"/>
    <property type="match status" value="1"/>
</dbReference>
<evidence type="ECO:0000256" key="3">
    <source>
        <dbReference type="ARBA" id="ARBA00006001"/>
    </source>
</evidence>
<dbReference type="PROSITE" id="PS51383">
    <property type="entry name" value="YJEF_C_3"/>
    <property type="match status" value="1"/>
</dbReference>
<dbReference type="EMBL" id="JBGFSN010000005">
    <property type="protein sequence ID" value="MFH8135257.1"/>
    <property type="molecule type" value="Genomic_DNA"/>
</dbReference>
<keyword evidence="11 18" id="KW-0413">Isomerase</keyword>
<evidence type="ECO:0000256" key="5">
    <source>
        <dbReference type="ARBA" id="ARBA00022723"/>
    </source>
</evidence>
<name>A0ABW7PY55_9GAMM</name>
<evidence type="ECO:0000256" key="14">
    <source>
        <dbReference type="ARBA" id="ARBA00025153"/>
    </source>
</evidence>
<feature type="binding site" evidence="18">
    <location>
        <position position="168"/>
    </location>
    <ligand>
        <name>(6S)-NADPHX</name>
        <dbReference type="ChEBI" id="CHEBI:64076"/>
    </ligand>
</feature>
<gene>
    <name evidence="22" type="primary">nnr</name>
    <name evidence="17" type="synonym">nnrD</name>
    <name evidence="18" type="synonym">nnrE</name>
    <name evidence="22" type="ORF">ABU178_13895</name>
</gene>
<dbReference type="NCBIfam" id="TIGR00196">
    <property type="entry name" value="yjeF_cterm"/>
    <property type="match status" value="1"/>
</dbReference>
<dbReference type="PROSITE" id="PS51385">
    <property type="entry name" value="YJEF_N"/>
    <property type="match status" value="1"/>
</dbReference>
<dbReference type="PROSITE" id="PS01050">
    <property type="entry name" value="YJEF_C_2"/>
    <property type="match status" value="1"/>
</dbReference>
<evidence type="ECO:0000256" key="4">
    <source>
        <dbReference type="ARBA" id="ARBA00009524"/>
    </source>
</evidence>
<dbReference type="EC" id="5.1.99.6" evidence="19"/>
<comment type="catalytic activity">
    <reaction evidence="16 17 19">
        <text>(6S)-NADPHX + ADP = AMP + phosphate + NADPH + H(+)</text>
        <dbReference type="Rhea" id="RHEA:32235"/>
        <dbReference type="ChEBI" id="CHEBI:15378"/>
        <dbReference type="ChEBI" id="CHEBI:43474"/>
        <dbReference type="ChEBI" id="CHEBI:57783"/>
        <dbReference type="ChEBI" id="CHEBI:64076"/>
        <dbReference type="ChEBI" id="CHEBI:456215"/>
        <dbReference type="ChEBI" id="CHEBI:456216"/>
        <dbReference type="EC" id="4.2.1.136"/>
    </reaction>
</comment>
<feature type="domain" description="YjeF N-terminal" evidence="21">
    <location>
        <begin position="23"/>
        <end position="225"/>
    </location>
</feature>
<feature type="binding site" evidence="17">
    <location>
        <begin position="412"/>
        <end position="416"/>
    </location>
    <ligand>
        <name>AMP</name>
        <dbReference type="ChEBI" id="CHEBI:456215"/>
    </ligand>
</feature>
<feature type="binding site" evidence="18">
    <location>
        <position position="72"/>
    </location>
    <ligand>
        <name>K(+)</name>
        <dbReference type="ChEBI" id="CHEBI:29103"/>
    </ligand>
</feature>
<feature type="binding site" evidence="18">
    <location>
        <begin position="71"/>
        <end position="75"/>
    </location>
    <ligand>
        <name>(6S)-NADPHX</name>
        <dbReference type="ChEBI" id="CHEBI:64076"/>
    </ligand>
</feature>
<evidence type="ECO:0000256" key="8">
    <source>
        <dbReference type="ARBA" id="ARBA00022857"/>
    </source>
</evidence>
<organism evidence="22 23">
    <name type="scientific">Pantoea osteomyelitidis</name>
    <dbReference type="NCBI Taxonomy" id="3230026"/>
    <lineage>
        <taxon>Bacteria</taxon>
        <taxon>Pseudomonadati</taxon>
        <taxon>Pseudomonadota</taxon>
        <taxon>Gammaproteobacteria</taxon>
        <taxon>Enterobacterales</taxon>
        <taxon>Erwiniaceae</taxon>
        <taxon>Pantoea</taxon>
    </lineage>
</organism>
<accession>A0ABW7PY55</accession>
<dbReference type="InterPro" id="IPR004443">
    <property type="entry name" value="YjeF_N_dom"/>
</dbReference>
<evidence type="ECO:0000256" key="10">
    <source>
        <dbReference type="ARBA" id="ARBA00023027"/>
    </source>
</evidence>
<protein>
    <recommendedName>
        <fullName evidence="19">Bifunctional NAD(P)H-hydrate repair enzyme</fullName>
    </recommendedName>
    <alternativeName>
        <fullName evidence="19">Nicotinamide nucleotide repair protein</fullName>
    </alternativeName>
    <domain>
        <recommendedName>
            <fullName evidence="19">ADP-dependent (S)-NAD(P)H-hydrate dehydratase</fullName>
            <ecNumber evidence="19">4.2.1.136</ecNumber>
        </recommendedName>
        <alternativeName>
            <fullName evidence="19">ADP-dependent NAD(P)HX dehydratase</fullName>
        </alternativeName>
    </domain>
    <domain>
        <recommendedName>
            <fullName evidence="19">NAD(P)H-hydrate epimerase</fullName>
            <ecNumber evidence="19">5.1.99.6</ecNumber>
        </recommendedName>
    </domain>
</protein>
<evidence type="ECO:0000256" key="7">
    <source>
        <dbReference type="ARBA" id="ARBA00022840"/>
    </source>
</evidence>
<dbReference type="CDD" id="cd01171">
    <property type="entry name" value="YXKO-related"/>
    <property type="match status" value="1"/>
</dbReference>
<comment type="catalytic activity">
    <reaction evidence="15 17 19">
        <text>(6S)-NADHX + ADP = AMP + phosphate + NADH + H(+)</text>
        <dbReference type="Rhea" id="RHEA:32223"/>
        <dbReference type="ChEBI" id="CHEBI:15378"/>
        <dbReference type="ChEBI" id="CHEBI:43474"/>
        <dbReference type="ChEBI" id="CHEBI:57945"/>
        <dbReference type="ChEBI" id="CHEBI:64074"/>
        <dbReference type="ChEBI" id="CHEBI:456215"/>
        <dbReference type="ChEBI" id="CHEBI:456216"/>
        <dbReference type="EC" id="4.2.1.136"/>
    </reaction>
</comment>
<evidence type="ECO:0000313" key="23">
    <source>
        <dbReference type="Proteomes" id="UP001611251"/>
    </source>
</evidence>
<feature type="binding site" evidence="17">
    <location>
        <position position="329"/>
    </location>
    <ligand>
        <name>(6S)-NADPHX</name>
        <dbReference type="ChEBI" id="CHEBI:64076"/>
    </ligand>
</feature>
<dbReference type="Gene3D" id="3.40.1190.20">
    <property type="match status" value="1"/>
</dbReference>
<sequence>MKNQHSEANTHSLPYSVWPAQALRQLESDGADSCGIALYELMQRAGQATYEKIRTLWPGAQNWLILCGHGNNGGDGYVVARLAQAAGMQVTLLACEGSSDLPDEAQSAQAGWLEAGGEIHAADAPWPEKVDVIVDALLGTGINRAPTAPYAALIQKANAHPAPVFAIDMPSGLVAANGTAPGEVMEATHTLSVIALKPGQITGKARDYIGKLHFHALGLDNWLAGQSAPMARFDASHLSHWLKPRKSTSHKGNHGRLLVVGGDEGTAGAIRMTSEAALRTGSGLVRVLTHKHNIGPILAARPELMVGELTDESLADGLEWADVIAIGPGLGQREWGKKALSGVESSEKPMLWDADALNLLAISAQKRQNRIITPHPGEAARLLGIKTSEIESDRLHAAQALAERYGGVVVLKGAGTIIASEAGEMAFADVGNAGMASGGMGDVLSGIIASMMGQRLALFDAACAGCVAHGAAADAVAMRRGTRGMLATDLFEQLWQFVNPEMIQ</sequence>
<dbReference type="EC" id="4.2.1.136" evidence="19"/>
<dbReference type="InterPro" id="IPR036652">
    <property type="entry name" value="YjeF_N_dom_sf"/>
</dbReference>
<dbReference type="Pfam" id="PF01256">
    <property type="entry name" value="Carb_kinase"/>
    <property type="match status" value="1"/>
</dbReference>
<keyword evidence="7 17" id="KW-0067">ATP-binding</keyword>
<feature type="binding site" evidence="17">
    <location>
        <position position="441"/>
    </location>
    <ligand>
        <name>AMP</name>
        <dbReference type="ChEBI" id="CHEBI:456215"/>
    </ligand>
</feature>
<dbReference type="PIRSF" id="PIRSF017184">
    <property type="entry name" value="Nnr"/>
    <property type="match status" value="1"/>
</dbReference>
<evidence type="ECO:0000259" key="20">
    <source>
        <dbReference type="PROSITE" id="PS51383"/>
    </source>
</evidence>
<evidence type="ECO:0000256" key="15">
    <source>
        <dbReference type="ARBA" id="ARBA00048238"/>
    </source>
</evidence>
<comment type="cofactor">
    <cofactor evidence="18 19">
        <name>K(+)</name>
        <dbReference type="ChEBI" id="CHEBI:29103"/>
    </cofactor>
    <text evidence="18 19">Binds 1 potassium ion per subunit.</text>
</comment>
<evidence type="ECO:0000256" key="16">
    <source>
        <dbReference type="ARBA" id="ARBA00049209"/>
    </source>
</evidence>
<feature type="binding site" evidence="18">
    <location>
        <begin position="139"/>
        <end position="145"/>
    </location>
    <ligand>
        <name>(6S)-NADPHX</name>
        <dbReference type="ChEBI" id="CHEBI:64076"/>
    </ligand>
</feature>
<evidence type="ECO:0000256" key="19">
    <source>
        <dbReference type="PIRNR" id="PIRNR017184"/>
    </source>
</evidence>
<comment type="function">
    <text evidence="18">Catalyzes the epimerization of the S- and R-forms of NAD(P)HX, a damaged form of NAD(P)H that is a result of enzymatic or heat-dependent hydration. This is a prerequisite for the S-specific NAD(P)H-hydrate dehydratase to allow the repair of both epimers of NAD(P)HX.</text>
</comment>
<evidence type="ECO:0000256" key="13">
    <source>
        <dbReference type="ARBA" id="ARBA00023268"/>
    </source>
</evidence>
<keyword evidence="10 17" id="KW-0520">NAD</keyword>
<evidence type="ECO:0000256" key="2">
    <source>
        <dbReference type="ARBA" id="ARBA00000909"/>
    </source>
</evidence>
<comment type="catalytic activity">
    <reaction evidence="2 18 19">
        <text>(6R)-NADPHX = (6S)-NADPHX</text>
        <dbReference type="Rhea" id="RHEA:32227"/>
        <dbReference type="ChEBI" id="CHEBI:64076"/>
        <dbReference type="ChEBI" id="CHEBI:64077"/>
        <dbReference type="EC" id="5.1.99.6"/>
    </reaction>
</comment>